<name>A0ABR4XNZ4_9LACO</name>
<dbReference type="InterPro" id="IPR002508">
    <property type="entry name" value="MurNAc-LAA_cat"/>
</dbReference>
<feature type="domain" description="MurNAc-LAA" evidence="1">
    <location>
        <begin position="131"/>
        <end position="240"/>
    </location>
</feature>
<dbReference type="SUPFAM" id="SSF53187">
    <property type="entry name" value="Zn-dependent exopeptidases"/>
    <property type="match status" value="1"/>
</dbReference>
<dbReference type="Pfam" id="PF01520">
    <property type="entry name" value="Amidase_3"/>
    <property type="match status" value="1"/>
</dbReference>
<evidence type="ECO:0000313" key="3">
    <source>
        <dbReference type="Proteomes" id="UP000030023"/>
    </source>
</evidence>
<dbReference type="InterPro" id="IPR050695">
    <property type="entry name" value="N-acetylmuramoyl_amidase_3"/>
</dbReference>
<dbReference type="PANTHER" id="PTHR30404:SF7">
    <property type="entry name" value="CELL WALL AMIDASE LYTH-RELATED"/>
    <property type="match status" value="1"/>
</dbReference>
<dbReference type="EMBL" id="AXCV01000538">
    <property type="protein sequence ID" value="KGO22444.1"/>
    <property type="molecule type" value="Genomic_DNA"/>
</dbReference>
<dbReference type="Gene3D" id="3.40.630.40">
    <property type="entry name" value="Zn-dependent exopeptidases"/>
    <property type="match status" value="1"/>
</dbReference>
<dbReference type="SMART" id="SM00646">
    <property type="entry name" value="Ami_3"/>
    <property type="match status" value="1"/>
</dbReference>
<dbReference type="PANTHER" id="PTHR30404">
    <property type="entry name" value="N-ACETYLMURAMOYL-L-ALANINE AMIDASE"/>
    <property type="match status" value="1"/>
</dbReference>
<protein>
    <recommendedName>
        <fullName evidence="1">MurNAc-LAA domain-containing protein</fullName>
    </recommendedName>
</protein>
<sequence length="248" mass="27832">RNGPGLTYSKNGILKKNERLETIGKENGWIHLKSQDSKTSGWAASWILKNGNKKIDKYGNISQATIVLDPGHGGSDPGSLAKANSRDPKNFEKTYTILTAKATKKALESTGARVIMTRDSDKLLWPLSKITNISKKYNADAFISFHFDNFEIQGVANGFTTYYDNGKNSFQLAKTINSSFNDLPLQNRGVEVGDYYVLRETTLPSVLLEMGYMNNPDDFKIIREKSYRKKIAADLKTSLVNWFNESDQ</sequence>
<comment type="caution">
    <text evidence="2">The sequence shown here is derived from an EMBL/GenBank/DDBJ whole genome shotgun (WGS) entry which is preliminary data.</text>
</comment>
<dbReference type="Gene3D" id="2.30.30.40">
    <property type="entry name" value="SH3 Domains"/>
    <property type="match status" value="1"/>
</dbReference>
<dbReference type="Proteomes" id="UP000030023">
    <property type="component" value="Unassembled WGS sequence"/>
</dbReference>
<keyword evidence="3" id="KW-1185">Reference proteome</keyword>
<evidence type="ECO:0000313" key="2">
    <source>
        <dbReference type="EMBL" id="KGO22444.1"/>
    </source>
</evidence>
<evidence type="ECO:0000259" key="1">
    <source>
        <dbReference type="SMART" id="SM00646"/>
    </source>
</evidence>
<gene>
    <name evidence="2" type="ORF">Q757_09090</name>
</gene>
<organism evidence="2 3">
    <name type="scientific">Oenococcus alcoholitolerans</name>
    <dbReference type="NCBI Taxonomy" id="931074"/>
    <lineage>
        <taxon>Bacteria</taxon>
        <taxon>Bacillati</taxon>
        <taxon>Bacillota</taxon>
        <taxon>Bacilli</taxon>
        <taxon>Lactobacillales</taxon>
        <taxon>Lactobacillaceae</taxon>
        <taxon>Oenococcus</taxon>
    </lineage>
</organism>
<proteinExistence type="predicted"/>
<dbReference type="CDD" id="cd02696">
    <property type="entry name" value="MurNAc-LAA"/>
    <property type="match status" value="1"/>
</dbReference>
<accession>A0ABR4XNZ4</accession>
<feature type="non-terminal residue" evidence="2">
    <location>
        <position position="1"/>
    </location>
</feature>
<reference evidence="2 3" key="1">
    <citation type="journal article" date="2014" name="Antonie Van Leeuwenhoek">
        <title>Oenococcus alcoholitolerans sp. nov., a lactic acid bacteria isolated from cachaca and ethanol fermentation processes.</title>
        <authorList>
            <person name="Badotti F."/>
            <person name="Moreira A.P."/>
            <person name="Tonon L.A."/>
            <person name="de Lucena B.T."/>
            <person name="Gomes Fde C."/>
            <person name="Kruger R."/>
            <person name="Thompson C.C."/>
            <person name="de Morais M.A.Jr."/>
            <person name="Rosa C.A."/>
            <person name="Thompson F.L."/>
        </authorList>
    </citation>
    <scope>NUCLEOTIDE SEQUENCE [LARGE SCALE GENOMIC DNA]</scope>
    <source>
        <strain evidence="2 3">UFRJ-M7.2.18</strain>
    </source>
</reference>